<proteinExistence type="predicted"/>
<reference evidence="1 2" key="1">
    <citation type="submission" date="2016-10" db="EMBL/GenBank/DDBJ databases">
        <authorList>
            <person name="Varghese N."/>
            <person name="Submissions S."/>
        </authorList>
    </citation>
    <scope>NUCLEOTIDE SEQUENCE [LARGE SCALE GENOMIC DNA]</scope>
    <source>
        <strain evidence="1 2">DSM 26672</strain>
    </source>
</reference>
<evidence type="ECO:0000313" key="2">
    <source>
        <dbReference type="Proteomes" id="UP000199468"/>
    </source>
</evidence>
<evidence type="ECO:0000313" key="1">
    <source>
        <dbReference type="EMBL" id="SDH33937.1"/>
    </source>
</evidence>
<dbReference type="Proteomes" id="UP000199468">
    <property type="component" value="Unassembled WGS sequence"/>
</dbReference>
<protein>
    <recommendedName>
        <fullName evidence="3">Resolvase/invertase-type recombinase catalytic domain-containing protein</fullName>
    </recommendedName>
</protein>
<comment type="caution">
    <text evidence="1">The sequence shown here is derived from an EMBL/GenBank/DDBJ whole genome shotgun (WGS) entry which is preliminary data.</text>
</comment>
<organism evidence="1 2">
    <name type="scientific">Bosea robiniae</name>
    <dbReference type="NCBI Taxonomy" id="1036780"/>
    <lineage>
        <taxon>Bacteria</taxon>
        <taxon>Pseudomonadati</taxon>
        <taxon>Pseudomonadota</taxon>
        <taxon>Alphaproteobacteria</taxon>
        <taxon>Hyphomicrobiales</taxon>
        <taxon>Boseaceae</taxon>
        <taxon>Bosea</taxon>
    </lineage>
</organism>
<keyword evidence="2" id="KW-1185">Reference proteome</keyword>
<dbReference type="EMBL" id="FNBZ01000008">
    <property type="protein sequence ID" value="SDH33937.1"/>
    <property type="molecule type" value="Genomic_DNA"/>
</dbReference>
<gene>
    <name evidence="1" type="ORF">SAMN05421844_10863</name>
</gene>
<evidence type="ECO:0008006" key="3">
    <source>
        <dbReference type="Google" id="ProtNLM"/>
    </source>
</evidence>
<sequence length="78" mass="8372">MGHFRAVPDTLAQARLRTIVGVGIPLDAIEGKMKLNRDKSIKDRLRVIAALEERGGENGIAIADVIRSQPDILVAIAG</sequence>
<dbReference type="RefSeq" id="WP_091860979.1">
    <property type="nucleotide sequence ID" value="NZ_FNBZ01000008.1"/>
</dbReference>
<accession>A0ABY0P4V5</accession>
<name>A0ABY0P4V5_9HYPH</name>
<dbReference type="Gene3D" id="2.30.110.10">
    <property type="entry name" value="Electron Transport, Fmn-binding Protein, Chain A"/>
    <property type="match status" value="1"/>
</dbReference>
<dbReference type="InterPro" id="IPR012349">
    <property type="entry name" value="Split_barrel_FMN-bd"/>
</dbReference>